<accession>A0A0E9VTT5</accession>
<protein>
    <submittedName>
        <fullName evidence="1">Uncharacterized protein</fullName>
    </submittedName>
</protein>
<evidence type="ECO:0000313" key="1">
    <source>
        <dbReference type="EMBL" id="JAH81442.1"/>
    </source>
</evidence>
<proteinExistence type="predicted"/>
<name>A0A0E9VTT5_ANGAN</name>
<organism evidence="1">
    <name type="scientific">Anguilla anguilla</name>
    <name type="common">European freshwater eel</name>
    <name type="synonym">Muraena anguilla</name>
    <dbReference type="NCBI Taxonomy" id="7936"/>
    <lineage>
        <taxon>Eukaryota</taxon>
        <taxon>Metazoa</taxon>
        <taxon>Chordata</taxon>
        <taxon>Craniata</taxon>
        <taxon>Vertebrata</taxon>
        <taxon>Euteleostomi</taxon>
        <taxon>Actinopterygii</taxon>
        <taxon>Neopterygii</taxon>
        <taxon>Teleostei</taxon>
        <taxon>Anguilliformes</taxon>
        <taxon>Anguillidae</taxon>
        <taxon>Anguilla</taxon>
    </lineage>
</organism>
<reference evidence="1" key="2">
    <citation type="journal article" date="2015" name="Fish Shellfish Immunol.">
        <title>Early steps in the European eel (Anguilla anguilla)-Vibrio vulnificus interaction in the gills: Role of the RtxA13 toxin.</title>
        <authorList>
            <person name="Callol A."/>
            <person name="Pajuelo D."/>
            <person name="Ebbesson L."/>
            <person name="Teles M."/>
            <person name="MacKenzie S."/>
            <person name="Amaro C."/>
        </authorList>
    </citation>
    <scope>NUCLEOTIDE SEQUENCE</scope>
</reference>
<reference evidence="1" key="1">
    <citation type="submission" date="2014-11" db="EMBL/GenBank/DDBJ databases">
        <authorList>
            <person name="Amaro Gonzalez C."/>
        </authorList>
    </citation>
    <scope>NUCLEOTIDE SEQUENCE</scope>
</reference>
<dbReference type="EMBL" id="GBXM01027135">
    <property type="protein sequence ID" value="JAH81442.1"/>
    <property type="molecule type" value="Transcribed_RNA"/>
</dbReference>
<dbReference type="AlphaFoldDB" id="A0A0E9VTT5"/>
<sequence length="34" mass="3964">MLNMTKKWMHSKFIGVSLKQRTVENKPGTQNQTT</sequence>